<proteinExistence type="predicted"/>
<gene>
    <name evidence="1" type="ORF">JIM95_09360</name>
</gene>
<dbReference type="InterPro" id="IPR045920">
    <property type="entry name" value="DUF6339"/>
</dbReference>
<name>A0ABS1FMW2_9CORY</name>
<dbReference type="EMBL" id="JAENIP010000014">
    <property type="protein sequence ID" value="MBK1844779.1"/>
    <property type="molecule type" value="Genomic_DNA"/>
</dbReference>
<evidence type="ECO:0000313" key="2">
    <source>
        <dbReference type="Proteomes" id="UP000650005"/>
    </source>
</evidence>
<protein>
    <submittedName>
        <fullName evidence="1">Uncharacterized protein</fullName>
    </submittedName>
</protein>
<sequence>MTTKNYPRLGYAASVRLIERMNRVELATLARTASTSHPQQYDYPTAINTCSESELAELRIRALEIAKRHGYPERSTRSNKKSLFDRDMSALLYGKLDLIETEAAQEEVWNFLTLVVLPDIAKWRYGNSGNSLSYNRWLGGKRNVFRKLWWREATLGNALNSKIYEDEAVSVMERARLSGQPAVARAMVRGFLDSVERYPDTARTVLMRAGALRVRQLVPILCLEALTEDELDVLILDVFRKSSEACAGKVPGPVPEEE</sequence>
<evidence type="ECO:0000313" key="1">
    <source>
        <dbReference type="EMBL" id="MBK1844779.1"/>
    </source>
</evidence>
<dbReference type="RefSeq" id="WP_200260099.1">
    <property type="nucleotide sequence ID" value="NZ_JAENIP020000003.1"/>
</dbReference>
<reference evidence="1" key="1">
    <citation type="submission" date="2021-01" db="EMBL/GenBank/DDBJ databases">
        <title>Characterization of Corynebacterium spp. from penguins.</title>
        <authorList>
            <person name="Svec P."/>
        </authorList>
    </citation>
    <scope>NUCLEOTIDE SEQUENCE</scope>
    <source>
        <strain evidence="1">CCM 8835</strain>
    </source>
</reference>
<dbReference type="Pfam" id="PF19866">
    <property type="entry name" value="DUF6339"/>
    <property type="match status" value="1"/>
</dbReference>
<comment type="caution">
    <text evidence="1">The sequence shown here is derived from an EMBL/GenBank/DDBJ whole genome shotgun (WGS) entry which is preliminary data.</text>
</comment>
<accession>A0ABS1FMW2</accession>
<organism evidence="1 2">
    <name type="scientific">Corynebacterium antarcticum</name>
    <dbReference type="NCBI Taxonomy" id="2800405"/>
    <lineage>
        <taxon>Bacteria</taxon>
        <taxon>Bacillati</taxon>
        <taxon>Actinomycetota</taxon>
        <taxon>Actinomycetes</taxon>
        <taxon>Mycobacteriales</taxon>
        <taxon>Corynebacteriaceae</taxon>
        <taxon>Corynebacterium</taxon>
    </lineage>
</organism>
<keyword evidence="2" id="KW-1185">Reference proteome</keyword>
<dbReference type="Proteomes" id="UP000650005">
    <property type="component" value="Unassembled WGS sequence"/>
</dbReference>